<evidence type="ECO:0008006" key="8">
    <source>
        <dbReference type="Google" id="ProtNLM"/>
    </source>
</evidence>
<evidence type="ECO:0000313" key="6">
    <source>
        <dbReference type="EMBL" id="RXH42348.1"/>
    </source>
</evidence>
<dbReference type="Pfam" id="PF00725">
    <property type="entry name" value="3HCDH"/>
    <property type="match status" value="1"/>
</dbReference>
<evidence type="ECO:0000256" key="3">
    <source>
        <dbReference type="SAM" id="MobiDB-lite"/>
    </source>
</evidence>
<dbReference type="GO" id="GO:0070403">
    <property type="term" value="F:NAD+ binding"/>
    <property type="evidence" value="ECO:0007669"/>
    <property type="project" value="InterPro"/>
</dbReference>
<dbReference type="AlphaFoldDB" id="A0A4Q0SU94"/>
<proteinExistence type="inferred from homology"/>
<dbReference type="SUPFAM" id="SSF54637">
    <property type="entry name" value="Thioesterase/thiol ester dehydrase-isomerase"/>
    <property type="match status" value="1"/>
</dbReference>
<dbReference type="Gene3D" id="3.10.129.10">
    <property type="entry name" value="Hotdog Thioesterase"/>
    <property type="match status" value="1"/>
</dbReference>
<feature type="domain" description="3-hydroxyacyl-CoA dehydrogenase C-terminal" evidence="4">
    <location>
        <begin position="193"/>
        <end position="260"/>
    </location>
</feature>
<dbReference type="Gene3D" id="3.40.50.720">
    <property type="entry name" value="NAD(P)-binding Rossmann-like Domain"/>
    <property type="match status" value="1"/>
</dbReference>
<evidence type="ECO:0000256" key="2">
    <source>
        <dbReference type="ARBA" id="ARBA00023002"/>
    </source>
</evidence>
<sequence length="493" mass="54752">MPASSNLSGWRPRAVGLLGGGVIGGGWAARFVLNGVDVRLYARSASTVQRVQKMLANARRAYRRLTLVSLPVEGSLTVVTSVADAVRGVELVQESVPERLELKQPLLAAASQAAAPETLICSSTSGLRPSLLQAEVDHPERMLVAHPFNPVYLLPLVELCAGQQTAPEALVRAAEIYRAVGMYPLVMRKEVDGFIANRLQEAVFREALWLVHDDVATVQEVDDAVRYSFGLRRPVMGPVQGYRVTVAETSARRAMERFAPELKLPWTKLTEVPEFTEAFLDKLAEQSETQLGKLTIPELEQKRDDCLVAVLQGLRAQGYGAGETLALWEQGLRDRLPQLTSGSGPLRTPTRQIPSEWNTQDTESHYPQLFGIATDNLLRYIGVDGEYRSNNGAYRPIEMYLSYLRELYAGDRVQVLTQILGADDMCIRLLHVLTREGDEEAMVTCEQLLVHINTGNGHRGPVQENVRERVLELARLHAELPHPERASENVRLR</sequence>
<dbReference type="InterPro" id="IPR036291">
    <property type="entry name" value="NAD(P)-bd_dom_sf"/>
</dbReference>
<dbReference type="Gene3D" id="1.10.1040.10">
    <property type="entry name" value="N-(1-d-carboxylethyl)-l-norvaline Dehydrogenase, domain 2"/>
    <property type="match status" value="1"/>
</dbReference>
<keyword evidence="2" id="KW-0560">Oxidoreductase</keyword>
<dbReference type="EMBL" id="LBJM01000006">
    <property type="protein sequence ID" value="RXH42348.1"/>
    <property type="molecule type" value="Genomic_DNA"/>
</dbReference>
<dbReference type="InterPro" id="IPR006176">
    <property type="entry name" value="3-OHacyl-CoA_DH_NAD-bd"/>
</dbReference>
<dbReference type="InterPro" id="IPR006108">
    <property type="entry name" value="3HC_DH_C"/>
</dbReference>
<dbReference type="InterPro" id="IPR008927">
    <property type="entry name" value="6-PGluconate_DH-like_C_sf"/>
</dbReference>
<dbReference type="InterPro" id="IPR013328">
    <property type="entry name" value="6PGD_dom2"/>
</dbReference>
<reference evidence="6 7" key="1">
    <citation type="submission" date="2015-04" db="EMBL/GenBank/DDBJ databases">
        <title>Comparative genomics of rhizobia nodulating Arachis hypogaea in China.</title>
        <authorList>
            <person name="Li Y."/>
        </authorList>
    </citation>
    <scope>NUCLEOTIDE SEQUENCE [LARGE SCALE GENOMIC DNA]</scope>
    <source>
        <strain evidence="6 7">CCBAU 51787</strain>
    </source>
</reference>
<dbReference type="PANTHER" id="PTHR48075:SF5">
    <property type="entry name" value="3-HYDROXYBUTYRYL-COA DEHYDROGENASE"/>
    <property type="match status" value="1"/>
</dbReference>
<evidence type="ECO:0000259" key="5">
    <source>
        <dbReference type="Pfam" id="PF02737"/>
    </source>
</evidence>
<dbReference type="Pfam" id="PF13279">
    <property type="entry name" value="4HBT_2"/>
    <property type="match status" value="1"/>
</dbReference>
<dbReference type="PROSITE" id="PS00067">
    <property type="entry name" value="3HCDH"/>
    <property type="match status" value="1"/>
</dbReference>
<feature type="region of interest" description="Disordered" evidence="3">
    <location>
        <begin position="338"/>
        <end position="360"/>
    </location>
</feature>
<dbReference type="GO" id="GO:0006631">
    <property type="term" value="P:fatty acid metabolic process"/>
    <property type="evidence" value="ECO:0007669"/>
    <property type="project" value="InterPro"/>
</dbReference>
<dbReference type="RefSeq" id="WP_128943481.1">
    <property type="nucleotide sequence ID" value="NZ_LBJM01000006.1"/>
</dbReference>
<gene>
    <name evidence="6" type="ORF">XH94_02995</name>
</gene>
<protein>
    <recommendedName>
        <fullName evidence="8">Carnitine 3-dehydrogenase</fullName>
    </recommendedName>
</protein>
<dbReference type="PANTHER" id="PTHR48075">
    <property type="entry name" value="3-HYDROXYACYL-COA DEHYDROGENASE FAMILY PROTEIN"/>
    <property type="match status" value="1"/>
</dbReference>
<comment type="similarity">
    <text evidence="1">Belongs to the 3-hydroxyacyl-CoA dehydrogenase family.</text>
</comment>
<feature type="domain" description="3-hydroxyacyl-CoA dehydrogenase NAD binding" evidence="5">
    <location>
        <begin position="15"/>
        <end position="189"/>
    </location>
</feature>
<organism evidence="6 7">
    <name type="scientific">Bradyrhizobium zhanjiangense</name>
    <dbReference type="NCBI Taxonomy" id="1325107"/>
    <lineage>
        <taxon>Bacteria</taxon>
        <taxon>Pseudomonadati</taxon>
        <taxon>Pseudomonadota</taxon>
        <taxon>Alphaproteobacteria</taxon>
        <taxon>Hyphomicrobiales</taxon>
        <taxon>Nitrobacteraceae</taxon>
        <taxon>Bradyrhizobium</taxon>
    </lineage>
</organism>
<name>A0A4Q0SU94_9BRAD</name>
<evidence type="ECO:0000259" key="4">
    <source>
        <dbReference type="Pfam" id="PF00725"/>
    </source>
</evidence>
<dbReference type="Proteomes" id="UP000290565">
    <property type="component" value="Unassembled WGS sequence"/>
</dbReference>
<evidence type="ECO:0000256" key="1">
    <source>
        <dbReference type="ARBA" id="ARBA00009463"/>
    </source>
</evidence>
<dbReference type="Pfam" id="PF02737">
    <property type="entry name" value="3HCDH_N"/>
    <property type="match status" value="1"/>
</dbReference>
<accession>A0A4Q0SU94</accession>
<dbReference type="SUPFAM" id="SSF51735">
    <property type="entry name" value="NAD(P)-binding Rossmann-fold domains"/>
    <property type="match status" value="1"/>
</dbReference>
<dbReference type="InterPro" id="IPR006180">
    <property type="entry name" value="3-OHacyl-CoA_DH_CS"/>
</dbReference>
<dbReference type="CDD" id="cd00586">
    <property type="entry name" value="4HBT"/>
    <property type="match status" value="1"/>
</dbReference>
<comment type="caution">
    <text evidence="6">The sequence shown here is derived from an EMBL/GenBank/DDBJ whole genome shotgun (WGS) entry which is preliminary data.</text>
</comment>
<evidence type="ECO:0000313" key="7">
    <source>
        <dbReference type="Proteomes" id="UP000290565"/>
    </source>
</evidence>
<dbReference type="GO" id="GO:0016616">
    <property type="term" value="F:oxidoreductase activity, acting on the CH-OH group of donors, NAD or NADP as acceptor"/>
    <property type="evidence" value="ECO:0007669"/>
    <property type="project" value="InterPro"/>
</dbReference>
<dbReference type="SUPFAM" id="SSF48179">
    <property type="entry name" value="6-phosphogluconate dehydrogenase C-terminal domain-like"/>
    <property type="match status" value="1"/>
</dbReference>
<dbReference type="InterPro" id="IPR029069">
    <property type="entry name" value="HotDog_dom_sf"/>
</dbReference>